<dbReference type="CDD" id="cd00082">
    <property type="entry name" value="HisKA"/>
    <property type="match status" value="1"/>
</dbReference>
<dbReference type="InterPro" id="IPR003594">
    <property type="entry name" value="HATPase_dom"/>
</dbReference>
<sequence length="336" mass="37819">MIFTNKTIDKLDKMIDDALNGTFSESSYDETRMSRLESKWKEFLGNSVLSNQNLEAERRRLEQFISDISHQTKTPMTNIKMYTELLYEEAVKINTSNRSAAEADKMNSSTHSDTEADKMNSSIHSAGESVRINSSNHSSAELEKSTQKILKYAEEIKRQNQRLEFLIDSLTKLSRLESGTLEVVAEHSDVNELINSAVAAAKPKAVAKNITFMVQNDAGEDGRTASFDMKWTLEALLNVLDNAVKYSPDGGKVTVSTFDTNMYLAIHVVDEGKGISEEDAAKIFGRFYRSSDYQQEEGVGIGLYLTREILSKEDGYIKVIPNDKREGGEFIIYLRK</sequence>
<evidence type="ECO:0000256" key="4">
    <source>
        <dbReference type="ARBA" id="ARBA00022679"/>
    </source>
</evidence>
<comment type="catalytic activity">
    <reaction evidence="1">
        <text>ATP + protein L-histidine = ADP + protein N-phospho-L-histidine.</text>
        <dbReference type="EC" id="2.7.13.3"/>
    </reaction>
</comment>
<evidence type="ECO:0000256" key="3">
    <source>
        <dbReference type="ARBA" id="ARBA00022553"/>
    </source>
</evidence>
<evidence type="ECO:0000256" key="2">
    <source>
        <dbReference type="ARBA" id="ARBA00012438"/>
    </source>
</evidence>
<keyword evidence="5 10" id="KW-0418">Kinase</keyword>
<evidence type="ECO:0000256" key="1">
    <source>
        <dbReference type="ARBA" id="ARBA00000085"/>
    </source>
</evidence>
<keyword evidence="7" id="KW-0175">Coiled coil</keyword>
<proteinExistence type="predicted"/>
<accession>A0A1T4KU30</accession>
<feature type="coiled-coil region" evidence="7">
    <location>
        <begin position="142"/>
        <end position="173"/>
    </location>
</feature>
<dbReference type="SUPFAM" id="SSF55874">
    <property type="entry name" value="ATPase domain of HSP90 chaperone/DNA topoisomerase II/histidine kinase"/>
    <property type="match status" value="1"/>
</dbReference>
<evidence type="ECO:0000256" key="8">
    <source>
        <dbReference type="SAM" id="MobiDB-lite"/>
    </source>
</evidence>
<dbReference type="EMBL" id="FUXA01000004">
    <property type="protein sequence ID" value="SJZ45949.1"/>
    <property type="molecule type" value="Genomic_DNA"/>
</dbReference>
<dbReference type="EC" id="2.7.13.3" evidence="2"/>
<dbReference type="InterPro" id="IPR050736">
    <property type="entry name" value="Sensor_HK_Regulatory"/>
</dbReference>
<dbReference type="Proteomes" id="UP000189857">
    <property type="component" value="Unassembled WGS sequence"/>
</dbReference>
<evidence type="ECO:0000313" key="10">
    <source>
        <dbReference type="EMBL" id="SJZ45949.1"/>
    </source>
</evidence>
<dbReference type="SMART" id="SM00387">
    <property type="entry name" value="HATPase_c"/>
    <property type="match status" value="1"/>
</dbReference>
<dbReference type="InterPro" id="IPR004358">
    <property type="entry name" value="Sig_transdc_His_kin-like_C"/>
</dbReference>
<dbReference type="InterPro" id="IPR003661">
    <property type="entry name" value="HisK_dim/P_dom"/>
</dbReference>
<feature type="domain" description="Histidine kinase" evidence="9">
    <location>
        <begin position="67"/>
        <end position="336"/>
    </location>
</feature>
<protein>
    <recommendedName>
        <fullName evidence="2">histidine kinase</fullName>
        <ecNumber evidence="2">2.7.13.3</ecNumber>
    </recommendedName>
</protein>
<dbReference type="Pfam" id="PF02518">
    <property type="entry name" value="HATPase_c"/>
    <property type="match status" value="1"/>
</dbReference>
<evidence type="ECO:0000256" key="5">
    <source>
        <dbReference type="ARBA" id="ARBA00022777"/>
    </source>
</evidence>
<evidence type="ECO:0000313" key="11">
    <source>
        <dbReference type="Proteomes" id="UP000189857"/>
    </source>
</evidence>
<organism evidence="10 11">
    <name type="scientific">Eubacterium ruminantium</name>
    <dbReference type="NCBI Taxonomy" id="42322"/>
    <lineage>
        <taxon>Bacteria</taxon>
        <taxon>Bacillati</taxon>
        <taxon>Bacillota</taxon>
        <taxon>Clostridia</taxon>
        <taxon>Eubacteriales</taxon>
        <taxon>Eubacteriaceae</taxon>
        <taxon>Eubacterium</taxon>
    </lineage>
</organism>
<evidence type="ECO:0000259" key="9">
    <source>
        <dbReference type="PROSITE" id="PS50109"/>
    </source>
</evidence>
<gene>
    <name evidence="10" type="ORF">SAMN02745110_00574</name>
</gene>
<dbReference type="Gene3D" id="3.30.565.10">
    <property type="entry name" value="Histidine kinase-like ATPase, C-terminal domain"/>
    <property type="match status" value="1"/>
</dbReference>
<dbReference type="SUPFAM" id="SSF47384">
    <property type="entry name" value="Homodimeric domain of signal transducing histidine kinase"/>
    <property type="match status" value="1"/>
</dbReference>
<keyword evidence="3" id="KW-0597">Phosphoprotein</keyword>
<dbReference type="Gene3D" id="1.10.287.130">
    <property type="match status" value="1"/>
</dbReference>
<reference evidence="10 11" key="1">
    <citation type="submission" date="2017-02" db="EMBL/GenBank/DDBJ databases">
        <authorList>
            <person name="Peterson S.W."/>
        </authorList>
    </citation>
    <scope>NUCLEOTIDE SEQUENCE [LARGE SCALE GENOMIC DNA]</scope>
    <source>
        <strain evidence="10 11">ATCC 17233</strain>
    </source>
</reference>
<dbReference type="PANTHER" id="PTHR43711:SF26">
    <property type="entry name" value="SENSOR HISTIDINE KINASE RCSC"/>
    <property type="match status" value="1"/>
</dbReference>
<dbReference type="Pfam" id="PF00512">
    <property type="entry name" value="HisKA"/>
    <property type="match status" value="1"/>
</dbReference>
<evidence type="ECO:0000256" key="6">
    <source>
        <dbReference type="ARBA" id="ARBA00023012"/>
    </source>
</evidence>
<dbReference type="PANTHER" id="PTHR43711">
    <property type="entry name" value="TWO-COMPONENT HISTIDINE KINASE"/>
    <property type="match status" value="1"/>
</dbReference>
<dbReference type="PRINTS" id="PR00344">
    <property type="entry name" value="BCTRLSENSOR"/>
</dbReference>
<dbReference type="AlphaFoldDB" id="A0A1T4KU30"/>
<dbReference type="RefSeq" id="WP_242870165.1">
    <property type="nucleotide sequence ID" value="NZ_FMTO01000003.1"/>
</dbReference>
<dbReference type="InterPro" id="IPR036097">
    <property type="entry name" value="HisK_dim/P_sf"/>
</dbReference>
<feature type="region of interest" description="Disordered" evidence="8">
    <location>
        <begin position="97"/>
        <end position="140"/>
    </location>
</feature>
<keyword evidence="6" id="KW-0902">Two-component regulatory system</keyword>
<keyword evidence="11" id="KW-1185">Reference proteome</keyword>
<dbReference type="InterPro" id="IPR036890">
    <property type="entry name" value="HATPase_C_sf"/>
</dbReference>
<dbReference type="InterPro" id="IPR005467">
    <property type="entry name" value="His_kinase_dom"/>
</dbReference>
<keyword evidence="4" id="KW-0808">Transferase</keyword>
<dbReference type="PROSITE" id="PS50109">
    <property type="entry name" value="HIS_KIN"/>
    <property type="match status" value="1"/>
</dbReference>
<dbReference type="GO" id="GO:0000155">
    <property type="term" value="F:phosphorelay sensor kinase activity"/>
    <property type="evidence" value="ECO:0007669"/>
    <property type="project" value="InterPro"/>
</dbReference>
<evidence type="ECO:0000256" key="7">
    <source>
        <dbReference type="SAM" id="Coils"/>
    </source>
</evidence>
<name>A0A1T4KU30_9FIRM</name>
<dbReference type="SMART" id="SM00388">
    <property type="entry name" value="HisKA"/>
    <property type="match status" value="1"/>
</dbReference>